<keyword evidence="2" id="KW-0963">Cytoplasm</keyword>
<name>A0A7S0QX76_9CHLO</name>
<evidence type="ECO:0000256" key="4">
    <source>
        <dbReference type="ARBA" id="ARBA00023212"/>
    </source>
</evidence>
<evidence type="ECO:0000256" key="3">
    <source>
        <dbReference type="ARBA" id="ARBA00022794"/>
    </source>
</evidence>
<evidence type="ECO:0000256" key="6">
    <source>
        <dbReference type="ARBA" id="ARBA00038411"/>
    </source>
</evidence>
<evidence type="ECO:0000256" key="5">
    <source>
        <dbReference type="ARBA" id="ARBA00023273"/>
    </source>
</evidence>
<dbReference type="GO" id="GO:0036038">
    <property type="term" value="C:MKS complex"/>
    <property type="evidence" value="ECO:0007669"/>
    <property type="project" value="TreeGrafter"/>
</dbReference>
<dbReference type="EMBL" id="HBFA01006104">
    <property type="protein sequence ID" value="CAD8653792.1"/>
    <property type="molecule type" value="Transcribed_RNA"/>
</dbReference>
<sequence length="192" mass="21396">MGDTARHFTLMFTGQLEHAEISSCDNAYCKYLLVYGDDWRILDGVEDGITQVTRKAGPDGHLVWNFPLDVTFKSTNAFGWPQLVLSVFEVDRFGRDVIKGYGCVHLPIAAGRHVRKVQLYRPLSASLLQQFTSWIAGNPAEFTDAKFPAMGHGREVTRVRSTGVATVNLNVMIKDMATFGYTEEAGPAHHDF</sequence>
<dbReference type="InterPro" id="IPR010796">
    <property type="entry name" value="C2_B9-type_dom"/>
</dbReference>
<reference evidence="8" key="1">
    <citation type="submission" date="2021-01" db="EMBL/GenBank/DDBJ databases">
        <authorList>
            <person name="Corre E."/>
            <person name="Pelletier E."/>
            <person name="Niang G."/>
            <person name="Scheremetjew M."/>
            <person name="Finn R."/>
            <person name="Kale V."/>
            <person name="Holt S."/>
            <person name="Cochrane G."/>
            <person name="Meng A."/>
            <person name="Brown T."/>
            <person name="Cohen L."/>
        </authorList>
    </citation>
    <scope>NUCLEOTIDE SEQUENCE</scope>
    <source>
        <strain evidence="8">CCMP722</strain>
    </source>
</reference>
<evidence type="ECO:0000256" key="2">
    <source>
        <dbReference type="ARBA" id="ARBA00022490"/>
    </source>
</evidence>
<dbReference type="AlphaFoldDB" id="A0A7S0QX76"/>
<comment type="subcellular location">
    <subcellularLocation>
        <location evidence="1">Cytoplasm</location>
        <location evidence="1">Cytoskeleton</location>
        <location evidence="1">Cilium basal body</location>
    </subcellularLocation>
</comment>
<accession>A0A7S0QX76</accession>
<keyword evidence="5" id="KW-0966">Cell projection</keyword>
<protein>
    <recommendedName>
        <fullName evidence="7">B9 domain-containing protein 1</fullName>
    </recommendedName>
</protein>
<dbReference type="PANTHER" id="PTHR12968:SF1">
    <property type="entry name" value="B9 DOMAIN-CONTAINING PROTEIN 1"/>
    <property type="match status" value="1"/>
</dbReference>
<evidence type="ECO:0000256" key="7">
    <source>
        <dbReference type="ARBA" id="ARBA00039274"/>
    </source>
</evidence>
<keyword evidence="3" id="KW-0970">Cilium biogenesis/degradation</keyword>
<dbReference type="Pfam" id="PF07162">
    <property type="entry name" value="B9-C2"/>
    <property type="match status" value="1"/>
</dbReference>
<evidence type="ECO:0000256" key="1">
    <source>
        <dbReference type="ARBA" id="ARBA00004120"/>
    </source>
</evidence>
<evidence type="ECO:0000313" key="8">
    <source>
        <dbReference type="EMBL" id="CAD8653792.1"/>
    </source>
</evidence>
<dbReference type="GO" id="GO:0060271">
    <property type="term" value="P:cilium assembly"/>
    <property type="evidence" value="ECO:0007669"/>
    <property type="project" value="TreeGrafter"/>
</dbReference>
<organism evidence="8">
    <name type="scientific">Pyramimonas obovata</name>
    <dbReference type="NCBI Taxonomy" id="1411642"/>
    <lineage>
        <taxon>Eukaryota</taxon>
        <taxon>Viridiplantae</taxon>
        <taxon>Chlorophyta</taxon>
        <taxon>Pyramimonadophyceae</taxon>
        <taxon>Pyramimonadales</taxon>
        <taxon>Pyramimonadaceae</taxon>
        <taxon>Pyramimonas</taxon>
        <taxon>Pyramimonas incertae sedis</taxon>
    </lineage>
</organism>
<keyword evidence="4" id="KW-0206">Cytoskeleton</keyword>
<dbReference type="PROSITE" id="PS51381">
    <property type="entry name" value="C2_B9"/>
    <property type="match status" value="1"/>
</dbReference>
<dbReference type="PANTHER" id="PTHR12968">
    <property type="entry name" value="B9 DOMAIN-CONTAINING"/>
    <property type="match status" value="1"/>
</dbReference>
<proteinExistence type="inferred from homology"/>
<comment type="similarity">
    <text evidence="6">Belongs to the B9D family.</text>
</comment>
<gene>
    <name evidence="8" type="ORF">POBO1169_LOCUS3149</name>
</gene>